<dbReference type="SUPFAM" id="SSF49785">
    <property type="entry name" value="Galactose-binding domain-like"/>
    <property type="match status" value="1"/>
</dbReference>
<evidence type="ECO:0000259" key="2">
    <source>
        <dbReference type="Pfam" id="PF00963"/>
    </source>
</evidence>
<dbReference type="InterPro" id="IPR008965">
    <property type="entry name" value="CBM2/CBM3_carb-bd_dom_sf"/>
</dbReference>
<dbReference type="PRINTS" id="PR01217">
    <property type="entry name" value="PRICHEXTENSN"/>
</dbReference>
<dbReference type="PROSITE" id="PS00018">
    <property type="entry name" value="EF_HAND_1"/>
    <property type="match status" value="2"/>
</dbReference>
<protein>
    <recommendedName>
        <fullName evidence="2">Cohesin domain-containing protein</fullName>
    </recommendedName>
</protein>
<dbReference type="Gene3D" id="2.60.40.680">
    <property type="match status" value="1"/>
</dbReference>
<evidence type="ECO:0000313" key="4">
    <source>
        <dbReference type="Proteomes" id="UP000176923"/>
    </source>
</evidence>
<dbReference type="EMBL" id="MFJL01000034">
    <property type="protein sequence ID" value="OGG13911.1"/>
    <property type="molecule type" value="Genomic_DNA"/>
</dbReference>
<dbReference type="InterPro" id="IPR002102">
    <property type="entry name" value="Cohesin_dom"/>
</dbReference>
<proteinExistence type="predicted"/>
<accession>A0A1F5ZNA3</accession>
<comment type="caution">
    <text evidence="3">The sequence shown here is derived from an EMBL/GenBank/DDBJ whole genome shotgun (WGS) entry which is preliminary data.</text>
</comment>
<feature type="compositionally biased region" description="Pro residues" evidence="1">
    <location>
        <begin position="191"/>
        <end position="211"/>
    </location>
</feature>
<dbReference type="InterPro" id="IPR018247">
    <property type="entry name" value="EF_Hand_1_Ca_BS"/>
</dbReference>
<name>A0A1F5ZNA3_9BACT</name>
<reference evidence="3 4" key="1">
    <citation type="journal article" date="2016" name="Nat. Commun.">
        <title>Thousands of microbial genomes shed light on interconnected biogeochemical processes in an aquifer system.</title>
        <authorList>
            <person name="Anantharaman K."/>
            <person name="Brown C.T."/>
            <person name="Hug L.A."/>
            <person name="Sharon I."/>
            <person name="Castelle C.J."/>
            <person name="Probst A.J."/>
            <person name="Thomas B.C."/>
            <person name="Singh A."/>
            <person name="Wilkins M.J."/>
            <person name="Karaoz U."/>
            <person name="Brodie E.L."/>
            <person name="Williams K.H."/>
            <person name="Hubbard S.S."/>
            <person name="Banfield J.F."/>
        </authorList>
    </citation>
    <scope>NUCLEOTIDE SEQUENCE [LARGE SCALE GENOMIC DNA]</scope>
</reference>
<gene>
    <name evidence="3" type="ORF">A3D77_05200</name>
</gene>
<dbReference type="GO" id="GO:0000272">
    <property type="term" value="P:polysaccharide catabolic process"/>
    <property type="evidence" value="ECO:0007669"/>
    <property type="project" value="InterPro"/>
</dbReference>
<dbReference type="SUPFAM" id="SSF49384">
    <property type="entry name" value="Carbohydrate-binding domain"/>
    <property type="match status" value="1"/>
</dbReference>
<dbReference type="CDD" id="cd08547">
    <property type="entry name" value="Type_II_cohesin"/>
    <property type="match status" value="1"/>
</dbReference>
<feature type="compositionally biased region" description="Low complexity" evidence="1">
    <location>
        <begin position="159"/>
        <end position="169"/>
    </location>
</feature>
<feature type="region of interest" description="Disordered" evidence="1">
    <location>
        <begin position="159"/>
        <end position="217"/>
    </location>
</feature>
<feature type="compositionally biased region" description="Pro residues" evidence="1">
    <location>
        <begin position="170"/>
        <end position="181"/>
    </location>
</feature>
<organism evidence="3 4">
    <name type="scientific">Candidatus Gottesmanbacteria bacterium RIFCSPHIGHO2_02_FULL_39_11</name>
    <dbReference type="NCBI Taxonomy" id="1798382"/>
    <lineage>
        <taxon>Bacteria</taxon>
        <taxon>Candidatus Gottesmaniibacteriota</taxon>
    </lineage>
</organism>
<evidence type="ECO:0000256" key="1">
    <source>
        <dbReference type="SAM" id="MobiDB-lite"/>
    </source>
</evidence>
<dbReference type="InterPro" id="IPR008979">
    <property type="entry name" value="Galactose-bd-like_sf"/>
</dbReference>
<dbReference type="CDD" id="cd14256">
    <property type="entry name" value="Dockerin_I"/>
    <property type="match status" value="1"/>
</dbReference>
<dbReference type="SUPFAM" id="SSF63446">
    <property type="entry name" value="Type I dockerin domain"/>
    <property type="match status" value="1"/>
</dbReference>
<sequence length="427" mass="44512">MIRSIKNIIEYLIITLVLVFTIRGSVFAQTAPSISLQPATTTVSPGSQVTVNVVLNAGTYHVSAVDLTVNYNTTQTSNMSISAGTFLPNVLIAGTASNGQAKIILGSGTTAVTGSGTIAVLTFTANSTTSLTIGTSTQVAATESSTNVLGATSGSTITVSTPVTVTPTRTPTPIPPSPTRTPTPTATRTPTPVPPTPTRTPTSVPPSPTRTPTPIVGSPTPTVAGIFFEAEQGTLTAPFTASSTYISQTVETTDPTQGGKATYSFTVPQTGNYLVTMKVNAPSIAYNSLFVNIDSEPTSPTMIWDISPTTSGFENRTVSWRGTGTETVNEIVPKPFNLTAGSHTLIVRGREANVQIDSITITLQSCNRKTQGDADCNGVVDGVDYSRWLNSQCVPGAGQTCASYTADFNGDGRVDDTDLSIWTANRV</sequence>
<dbReference type="STRING" id="1798382.A3D77_05200"/>
<dbReference type="AlphaFoldDB" id="A0A1F5ZNA3"/>
<dbReference type="GO" id="GO:0030246">
    <property type="term" value="F:carbohydrate binding"/>
    <property type="evidence" value="ECO:0007669"/>
    <property type="project" value="InterPro"/>
</dbReference>
<dbReference type="Proteomes" id="UP000176923">
    <property type="component" value="Unassembled WGS sequence"/>
</dbReference>
<dbReference type="Pfam" id="PF00963">
    <property type="entry name" value="Cohesin"/>
    <property type="match status" value="1"/>
</dbReference>
<dbReference type="Gene3D" id="1.10.1330.10">
    <property type="entry name" value="Dockerin domain"/>
    <property type="match status" value="1"/>
</dbReference>
<dbReference type="InterPro" id="IPR036439">
    <property type="entry name" value="Dockerin_dom_sf"/>
</dbReference>
<feature type="domain" description="Cohesin" evidence="2">
    <location>
        <begin position="36"/>
        <end position="151"/>
    </location>
</feature>
<evidence type="ECO:0000313" key="3">
    <source>
        <dbReference type="EMBL" id="OGG13911.1"/>
    </source>
</evidence>
<dbReference type="Gene3D" id="2.60.120.260">
    <property type="entry name" value="Galactose-binding domain-like"/>
    <property type="match status" value="1"/>
</dbReference>